<protein>
    <submittedName>
        <fullName evidence="2">Uncharacterized protein</fullName>
    </submittedName>
</protein>
<evidence type="ECO:0000313" key="2">
    <source>
        <dbReference type="EMBL" id="GIG39506.1"/>
    </source>
</evidence>
<accession>A0ABQ4DJI4</accession>
<keyword evidence="3" id="KW-1185">Reference proteome</keyword>
<evidence type="ECO:0000313" key="3">
    <source>
        <dbReference type="Proteomes" id="UP000614741"/>
    </source>
</evidence>
<feature type="compositionally biased region" description="Basic and acidic residues" evidence="1">
    <location>
        <begin position="9"/>
        <end position="26"/>
    </location>
</feature>
<sequence length="76" mass="8736">MQPRLVEQVFDRRDPARRRRGDDRGYRARRSVRATARRAALETRRAAPGLRGRQAASHETVAPDPLPVPWKPKLVL</sequence>
<proteinExistence type="predicted"/>
<reference evidence="2 3" key="1">
    <citation type="submission" date="2021-01" db="EMBL/GenBank/DDBJ databases">
        <title>Whole genome shotgun sequence of Cellulomonas phragmiteti NBRC 110785.</title>
        <authorList>
            <person name="Komaki H."/>
            <person name="Tamura T."/>
        </authorList>
    </citation>
    <scope>NUCLEOTIDE SEQUENCE [LARGE SCALE GENOMIC DNA]</scope>
    <source>
        <strain evidence="2 3">NBRC 110785</strain>
    </source>
</reference>
<organism evidence="2 3">
    <name type="scientific">Cellulomonas phragmiteti</name>
    <dbReference type="NCBI Taxonomy" id="478780"/>
    <lineage>
        <taxon>Bacteria</taxon>
        <taxon>Bacillati</taxon>
        <taxon>Actinomycetota</taxon>
        <taxon>Actinomycetes</taxon>
        <taxon>Micrococcales</taxon>
        <taxon>Cellulomonadaceae</taxon>
        <taxon>Cellulomonas</taxon>
    </lineage>
</organism>
<dbReference type="EMBL" id="BONP01000005">
    <property type="protein sequence ID" value="GIG39506.1"/>
    <property type="molecule type" value="Genomic_DNA"/>
</dbReference>
<dbReference type="Proteomes" id="UP000614741">
    <property type="component" value="Unassembled WGS sequence"/>
</dbReference>
<name>A0ABQ4DJI4_9CELL</name>
<feature type="compositionally biased region" description="Basic residues" evidence="1">
    <location>
        <begin position="27"/>
        <end position="36"/>
    </location>
</feature>
<comment type="caution">
    <text evidence="2">The sequence shown here is derived from an EMBL/GenBank/DDBJ whole genome shotgun (WGS) entry which is preliminary data.</text>
</comment>
<evidence type="ECO:0000256" key="1">
    <source>
        <dbReference type="SAM" id="MobiDB-lite"/>
    </source>
</evidence>
<gene>
    <name evidence="2" type="ORF">Cph01nite_12680</name>
</gene>
<feature type="region of interest" description="Disordered" evidence="1">
    <location>
        <begin position="1"/>
        <end position="76"/>
    </location>
</feature>